<feature type="region of interest" description="Disordered" evidence="1">
    <location>
        <begin position="117"/>
        <end position="178"/>
    </location>
</feature>
<dbReference type="EMBL" id="JASBNA010000003">
    <property type="protein sequence ID" value="KAK7693920.1"/>
    <property type="molecule type" value="Genomic_DNA"/>
</dbReference>
<keyword evidence="2" id="KW-0732">Signal</keyword>
<name>A0AAW0GS84_9APHY</name>
<organism evidence="3 4">
    <name type="scientific">Cerrena zonata</name>
    <dbReference type="NCBI Taxonomy" id="2478898"/>
    <lineage>
        <taxon>Eukaryota</taxon>
        <taxon>Fungi</taxon>
        <taxon>Dikarya</taxon>
        <taxon>Basidiomycota</taxon>
        <taxon>Agaricomycotina</taxon>
        <taxon>Agaricomycetes</taxon>
        <taxon>Polyporales</taxon>
        <taxon>Cerrenaceae</taxon>
        <taxon>Cerrena</taxon>
    </lineage>
</organism>
<comment type="caution">
    <text evidence="3">The sequence shown here is derived from an EMBL/GenBank/DDBJ whole genome shotgun (WGS) entry which is preliminary data.</text>
</comment>
<feature type="chain" id="PRO_5043519338" evidence="2">
    <location>
        <begin position="22"/>
        <end position="206"/>
    </location>
</feature>
<feature type="compositionally biased region" description="Low complexity" evidence="1">
    <location>
        <begin position="133"/>
        <end position="171"/>
    </location>
</feature>
<sequence>MISTRAFLALLAGGLLQSAVAQTSLYIPGFDPQPISAGIIGVGSDGRTTWQLQPGVTSGSFDDIGLIGTATLVAGPNDVKVIIDSNGLVLNEDCAINGNIADCTVVAVVDGTTTTDTAQDTVSPFEIQPGSVATSAGSQATPAPSSGASTSGSSGSSQAGSTPSGGASQTSVAVPSSTQGNNNGGVGLGVSSLFWAVGGLSIFVLV</sequence>
<keyword evidence="4" id="KW-1185">Reference proteome</keyword>
<evidence type="ECO:0000313" key="4">
    <source>
        <dbReference type="Proteomes" id="UP001385951"/>
    </source>
</evidence>
<feature type="signal peptide" evidence="2">
    <location>
        <begin position="1"/>
        <end position="21"/>
    </location>
</feature>
<gene>
    <name evidence="3" type="ORF">QCA50_003494</name>
</gene>
<evidence type="ECO:0000256" key="2">
    <source>
        <dbReference type="SAM" id="SignalP"/>
    </source>
</evidence>
<reference evidence="3 4" key="1">
    <citation type="submission" date="2022-09" db="EMBL/GenBank/DDBJ databases">
        <authorList>
            <person name="Palmer J.M."/>
        </authorList>
    </citation>
    <scope>NUCLEOTIDE SEQUENCE [LARGE SCALE GENOMIC DNA]</scope>
    <source>
        <strain evidence="3 4">DSM 7382</strain>
    </source>
</reference>
<proteinExistence type="predicted"/>
<dbReference type="AlphaFoldDB" id="A0AAW0GS84"/>
<evidence type="ECO:0000256" key="1">
    <source>
        <dbReference type="SAM" id="MobiDB-lite"/>
    </source>
</evidence>
<dbReference type="Proteomes" id="UP001385951">
    <property type="component" value="Unassembled WGS sequence"/>
</dbReference>
<accession>A0AAW0GS84</accession>
<protein>
    <submittedName>
        <fullName evidence="3">Uncharacterized protein</fullName>
    </submittedName>
</protein>
<evidence type="ECO:0000313" key="3">
    <source>
        <dbReference type="EMBL" id="KAK7693920.1"/>
    </source>
</evidence>